<dbReference type="Pfam" id="PF01612">
    <property type="entry name" value="DNA_pol_A_exo1"/>
    <property type="match status" value="1"/>
</dbReference>
<protein>
    <recommendedName>
        <fullName evidence="3">3'-5' exonuclease domain-containing protein</fullName>
    </recommendedName>
</protein>
<evidence type="ECO:0000256" key="2">
    <source>
        <dbReference type="ARBA" id="ARBA00022801"/>
    </source>
</evidence>
<dbReference type="Proteomes" id="UP000236333">
    <property type="component" value="Unassembled WGS sequence"/>
</dbReference>
<keyword evidence="2" id="KW-0378">Hydrolase</keyword>
<evidence type="ECO:0000259" key="3">
    <source>
        <dbReference type="Pfam" id="PF01612"/>
    </source>
</evidence>
<gene>
    <name evidence="4" type="ORF">TSOC_010776</name>
</gene>
<dbReference type="EMBL" id="PGGS01000538">
    <property type="protein sequence ID" value="PNH03175.1"/>
    <property type="molecule type" value="Genomic_DNA"/>
</dbReference>
<dbReference type="GO" id="GO:0008408">
    <property type="term" value="F:3'-5' exonuclease activity"/>
    <property type="evidence" value="ECO:0007669"/>
    <property type="project" value="InterPro"/>
</dbReference>
<sequence length="374" mass="39699">MYNHHLMGQGQASLSSISAASLPSASLYGSSSGMQPEVPAYILQQYQQASLLLGPGGALYGLQQQYSAGALEHAVLMQQASDALQCAPSPGAQHMGAAAPAHLRHVGRQESAAPSHRQTKAPLLQQHPASADAAAAASAAHQATPLKALVDWRGTFSATIQPHDVLPLHHPDKGTPGLSELRLGAFEVLLAETPQAGDVAVETLRARMWDGIVALDAEWKPDTARGESNPIALLQLSSAGLVVVIRTLVCGLPVAFRTAIVEDSDVELVVAGWSGNDERKFEESFGLQVSYALRGEEGCKIAELQKIAKTCGHSKTGVKALVQAVLEPSMPMPKSKKQSTFDWSAPVLPNEQLKYAVLDAVCTEHVFRCLEGKF</sequence>
<dbReference type="InterPro" id="IPR012337">
    <property type="entry name" value="RNaseH-like_sf"/>
</dbReference>
<evidence type="ECO:0000256" key="1">
    <source>
        <dbReference type="ARBA" id="ARBA00022722"/>
    </source>
</evidence>
<organism evidence="4 5">
    <name type="scientific">Tetrabaena socialis</name>
    <dbReference type="NCBI Taxonomy" id="47790"/>
    <lineage>
        <taxon>Eukaryota</taxon>
        <taxon>Viridiplantae</taxon>
        <taxon>Chlorophyta</taxon>
        <taxon>core chlorophytes</taxon>
        <taxon>Chlorophyceae</taxon>
        <taxon>CS clade</taxon>
        <taxon>Chlamydomonadales</taxon>
        <taxon>Tetrabaenaceae</taxon>
        <taxon>Tetrabaena</taxon>
    </lineage>
</organism>
<dbReference type="Gene3D" id="3.30.420.10">
    <property type="entry name" value="Ribonuclease H-like superfamily/Ribonuclease H"/>
    <property type="match status" value="1"/>
</dbReference>
<evidence type="ECO:0000313" key="4">
    <source>
        <dbReference type="EMBL" id="PNH03175.1"/>
    </source>
</evidence>
<dbReference type="GO" id="GO:0006139">
    <property type="term" value="P:nucleobase-containing compound metabolic process"/>
    <property type="evidence" value="ECO:0007669"/>
    <property type="project" value="InterPro"/>
</dbReference>
<dbReference type="GO" id="GO:0005634">
    <property type="term" value="C:nucleus"/>
    <property type="evidence" value="ECO:0007669"/>
    <property type="project" value="TreeGrafter"/>
</dbReference>
<proteinExistence type="predicted"/>
<comment type="caution">
    <text evidence="4">The sequence shown here is derived from an EMBL/GenBank/DDBJ whole genome shotgun (WGS) entry which is preliminary data.</text>
</comment>
<keyword evidence="5" id="KW-1185">Reference proteome</keyword>
<dbReference type="PANTHER" id="PTHR13620">
    <property type="entry name" value="3-5 EXONUCLEASE"/>
    <property type="match status" value="1"/>
</dbReference>
<feature type="domain" description="3'-5' exonuclease" evidence="3">
    <location>
        <begin position="212"/>
        <end position="371"/>
    </location>
</feature>
<dbReference type="PANTHER" id="PTHR13620:SF104">
    <property type="entry name" value="EXONUCLEASE 3'-5' DOMAIN-CONTAINING PROTEIN 2"/>
    <property type="match status" value="1"/>
</dbReference>
<dbReference type="GO" id="GO:0005737">
    <property type="term" value="C:cytoplasm"/>
    <property type="evidence" value="ECO:0007669"/>
    <property type="project" value="TreeGrafter"/>
</dbReference>
<name>A0A2J7ZSD1_9CHLO</name>
<dbReference type="GO" id="GO:0003676">
    <property type="term" value="F:nucleic acid binding"/>
    <property type="evidence" value="ECO:0007669"/>
    <property type="project" value="InterPro"/>
</dbReference>
<dbReference type="OrthoDB" id="446462at2759"/>
<dbReference type="InterPro" id="IPR036397">
    <property type="entry name" value="RNaseH_sf"/>
</dbReference>
<dbReference type="InterPro" id="IPR002562">
    <property type="entry name" value="3'-5'_exonuclease_dom"/>
</dbReference>
<dbReference type="InterPro" id="IPR051132">
    <property type="entry name" value="3-5_Exonuclease_domain"/>
</dbReference>
<keyword evidence="1" id="KW-0540">Nuclease</keyword>
<dbReference type="SUPFAM" id="SSF53098">
    <property type="entry name" value="Ribonuclease H-like"/>
    <property type="match status" value="1"/>
</dbReference>
<accession>A0A2J7ZSD1</accession>
<evidence type="ECO:0000313" key="5">
    <source>
        <dbReference type="Proteomes" id="UP000236333"/>
    </source>
</evidence>
<dbReference type="AlphaFoldDB" id="A0A2J7ZSD1"/>
<reference evidence="4 5" key="1">
    <citation type="journal article" date="2017" name="Mol. Biol. Evol.">
        <title>The 4-celled Tetrabaena socialis nuclear genome reveals the essential components for genetic control of cell number at the origin of multicellularity in the volvocine lineage.</title>
        <authorList>
            <person name="Featherston J."/>
            <person name="Arakaki Y."/>
            <person name="Hanschen E.R."/>
            <person name="Ferris P.J."/>
            <person name="Michod R.E."/>
            <person name="Olson B.J.S.C."/>
            <person name="Nozaki H."/>
            <person name="Durand P.M."/>
        </authorList>
    </citation>
    <scope>NUCLEOTIDE SEQUENCE [LARGE SCALE GENOMIC DNA]</scope>
    <source>
        <strain evidence="4 5">NIES-571</strain>
    </source>
</reference>